<organism evidence="3 4">
    <name type="scientific">Branchiostoma floridae</name>
    <name type="common">Florida lancelet</name>
    <name type="synonym">Amphioxus</name>
    <dbReference type="NCBI Taxonomy" id="7739"/>
    <lineage>
        <taxon>Eukaryota</taxon>
        <taxon>Metazoa</taxon>
        <taxon>Chordata</taxon>
        <taxon>Cephalochordata</taxon>
        <taxon>Leptocardii</taxon>
        <taxon>Amphioxiformes</taxon>
        <taxon>Branchiostomatidae</taxon>
        <taxon>Branchiostoma</taxon>
    </lineage>
</organism>
<dbReference type="Proteomes" id="UP000001554">
    <property type="component" value="Chromosome 12"/>
</dbReference>
<dbReference type="KEGG" id="bfo:118427020"/>
<gene>
    <name evidence="4" type="primary">LOC118427020</name>
</gene>
<evidence type="ECO:0000256" key="1">
    <source>
        <dbReference type="SAM" id="MobiDB-lite"/>
    </source>
</evidence>
<dbReference type="OrthoDB" id="691673at2759"/>
<dbReference type="InterPro" id="IPR044822">
    <property type="entry name" value="Myb_DNA-bind_4"/>
</dbReference>
<sequence length="350" mass="39444">MSEPRGPGRHWGVEETRCLVSLWAEGAVQAKLESFRNKEGYALLERGLKEEGYERSSKQIQVKIRDLKVKYRKMKEETRRSGNGRPSSFVFFDDLDAILGTRPATSPASLLETTYTESSEDESITPPVLDDGPVPQAVDETHSVGSNKASKTPKRKPTGFRKVDKKKKTRLETAFAGLQKTMTAIQDEHRDKFLEENLERDRAWKEHDLTILKMQKESDKEMMGQFTTMMAHCMGMFRPAHPNQADPSIPQQPPAPGPFYPAPYHPDQAYPSIPQQPPAPGPFYPAPYHPDQAYPSIPQQPPAPGPFCPAPYRPDQADPSTMQQPPFPDSLPLLHINPDQDPDEKIYTNL</sequence>
<feature type="compositionally biased region" description="Basic residues" evidence="1">
    <location>
        <begin position="151"/>
        <end position="164"/>
    </location>
</feature>
<accession>A0A9J7N7I5</accession>
<feature type="compositionally biased region" description="Pro residues" evidence="1">
    <location>
        <begin position="250"/>
        <end position="264"/>
    </location>
</feature>
<feature type="region of interest" description="Disordered" evidence="1">
    <location>
        <begin position="237"/>
        <end position="350"/>
    </location>
</feature>
<evidence type="ECO:0000313" key="3">
    <source>
        <dbReference type="Proteomes" id="UP000001554"/>
    </source>
</evidence>
<proteinExistence type="predicted"/>
<dbReference type="PANTHER" id="PTHR47595">
    <property type="entry name" value="HEAT SHOCK 70 KDA PROTEIN 14"/>
    <property type="match status" value="1"/>
</dbReference>
<protein>
    <submittedName>
        <fullName evidence="4">Proteoglycan 4-like</fullName>
    </submittedName>
</protein>
<dbReference type="GeneID" id="118427020"/>
<feature type="domain" description="Myb/SANT-like DNA-binding" evidence="2">
    <location>
        <begin position="9"/>
        <end position="98"/>
    </location>
</feature>
<reference evidence="4" key="2">
    <citation type="submission" date="2025-08" db="UniProtKB">
        <authorList>
            <consortium name="RefSeq"/>
        </authorList>
    </citation>
    <scope>IDENTIFICATION</scope>
    <source>
        <strain evidence="4">S238N-H82</strain>
        <tissue evidence="4">Testes</tissue>
    </source>
</reference>
<feature type="region of interest" description="Disordered" evidence="1">
    <location>
        <begin position="108"/>
        <end position="164"/>
    </location>
</feature>
<evidence type="ECO:0000313" key="4">
    <source>
        <dbReference type="RefSeq" id="XP_035692551.1"/>
    </source>
</evidence>
<dbReference type="RefSeq" id="XP_035692551.1">
    <property type="nucleotide sequence ID" value="XM_035836658.1"/>
</dbReference>
<evidence type="ECO:0000259" key="2">
    <source>
        <dbReference type="Pfam" id="PF13837"/>
    </source>
</evidence>
<feature type="compositionally biased region" description="Pro residues" evidence="1">
    <location>
        <begin position="274"/>
        <end position="288"/>
    </location>
</feature>
<reference evidence="3" key="1">
    <citation type="journal article" date="2020" name="Nat. Ecol. Evol.">
        <title>Deeply conserved synteny resolves early events in vertebrate evolution.</title>
        <authorList>
            <person name="Simakov O."/>
            <person name="Marletaz F."/>
            <person name="Yue J.X."/>
            <person name="O'Connell B."/>
            <person name="Jenkins J."/>
            <person name="Brandt A."/>
            <person name="Calef R."/>
            <person name="Tung C.H."/>
            <person name="Huang T.K."/>
            <person name="Schmutz J."/>
            <person name="Satoh N."/>
            <person name="Yu J.K."/>
            <person name="Putnam N.H."/>
            <person name="Green R.E."/>
            <person name="Rokhsar D.S."/>
        </authorList>
    </citation>
    <scope>NUCLEOTIDE SEQUENCE [LARGE SCALE GENOMIC DNA]</scope>
    <source>
        <strain evidence="3">S238N-H82</strain>
    </source>
</reference>
<keyword evidence="3" id="KW-1185">Reference proteome</keyword>
<dbReference type="Pfam" id="PF13837">
    <property type="entry name" value="Myb_DNA-bind_4"/>
    <property type="match status" value="1"/>
</dbReference>
<dbReference type="Gene3D" id="1.10.10.60">
    <property type="entry name" value="Homeodomain-like"/>
    <property type="match status" value="1"/>
</dbReference>
<dbReference type="OMA" id="QYMREQT"/>
<feature type="compositionally biased region" description="Pro residues" evidence="1">
    <location>
        <begin position="298"/>
        <end position="312"/>
    </location>
</feature>
<dbReference type="AlphaFoldDB" id="A0A9J7N7I5"/>
<dbReference type="PANTHER" id="PTHR47595:SF1">
    <property type="entry name" value="MYB_SANT-LIKE DNA-BINDING DOMAIN-CONTAINING PROTEIN"/>
    <property type="match status" value="1"/>
</dbReference>
<name>A0A9J7N7I5_BRAFL</name>